<comment type="similarity">
    <text evidence="3">Belongs to the Antp homeobox family.</text>
</comment>
<dbReference type="PANTHER" id="PTHR45664">
    <property type="entry name" value="PROTEIN ZERKNUELLT 1-RELATED"/>
    <property type="match status" value="1"/>
</dbReference>
<dbReference type="PRINTS" id="PR00024">
    <property type="entry name" value="HOMEOBOX"/>
</dbReference>
<evidence type="ECO:0000256" key="8">
    <source>
        <dbReference type="PROSITE-ProRule" id="PRU00108"/>
    </source>
</evidence>
<dbReference type="Pfam" id="PF00046">
    <property type="entry name" value="Homeodomain"/>
    <property type="match status" value="1"/>
</dbReference>
<dbReference type="PROSITE" id="PS00027">
    <property type="entry name" value="HOMEOBOX_1"/>
    <property type="match status" value="1"/>
</dbReference>
<evidence type="ECO:0000256" key="7">
    <source>
        <dbReference type="ARBA" id="ARBA00023242"/>
    </source>
</evidence>
<feature type="region of interest" description="Disordered" evidence="10">
    <location>
        <begin position="71"/>
        <end position="147"/>
    </location>
</feature>
<evidence type="ECO:0000256" key="2">
    <source>
        <dbReference type="ARBA" id="ARBA00004123"/>
    </source>
</evidence>
<dbReference type="GO" id="GO:0000981">
    <property type="term" value="F:DNA-binding transcription factor activity, RNA polymerase II-specific"/>
    <property type="evidence" value="ECO:0007669"/>
    <property type="project" value="InterPro"/>
</dbReference>
<comment type="function">
    <text evidence="1">Sequence-specific transcription factor which is part of a developmental regulatory system that provides cells with specific positional identities on the anterior-posterior axis.</text>
</comment>
<comment type="subcellular location">
    <subcellularLocation>
        <location evidence="2 8 9">Nucleus</location>
    </subcellularLocation>
</comment>
<feature type="compositionally biased region" description="Polar residues" evidence="10">
    <location>
        <begin position="71"/>
        <end position="114"/>
    </location>
</feature>
<dbReference type="PROSITE" id="PS50071">
    <property type="entry name" value="HOMEOBOX_2"/>
    <property type="match status" value="1"/>
</dbReference>
<evidence type="ECO:0000256" key="3">
    <source>
        <dbReference type="ARBA" id="ARBA00009107"/>
    </source>
</evidence>
<dbReference type="InterPro" id="IPR020479">
    <property type="entry name" value="HD_metazoa"/>
</dbReference>
<dbReference type="GO" id="GO:0005634">
    <property type="term" value="C:nucleus"/>
    <property type="evidence" value="ECO:0007669"/>
    <property type="project" value="UniProtKB-SubCell"/>
</dbReference>
<evidence type="ECO:0000256" key="4">
    <source>
        <dbReference type="ARBA" id="ARBA00022473"/>
    </source>
</evidence>
<evidence type="ECO:0000256" key="5">
    <source>
        <dbReference type="ARBA" id="ARBA00023125"/>
    </source>
</evidence>
<dbReference type="EMBL" id="KX372776">
    <property type="protein sequence ID" value="ANQ38676.1"/>
    <property type="molecule type" value="Genomic_DNA"/>
</dbReference>
<dbReference type="PROSITE" id="PS00032">
    <property type="entry name" value="ANTENNAPEDIA"/>
    <property type="match status" value="1"/>
</dbReference>
<evidence type="ECO:0000256" key="10">
    <source>
        <dbReference type="SAM" id="MobiDB-lite"/>
    </source>
</evidence>
<dbReference type="SUPFAM" id="SSF46689">
    <property type="entry name" value="Homeodomain-like"/>
    <property type="match status" value="1"/>
</dbReference>
<dbReference type="InterPro" id="IPR001827">
    <property type="entry name" value="Homeobox_Antennapedia_CS"/>
</dbReference>
<keyword evidence="5 8" id="KW-0238">DNA-binding</keyword>
<dbReference type="SMART" id="SM00389">
    <property type="entry name" value="HOX"/>
    <property type="match status" value="1"/>
</dbReference>
<evidence type="ECO:0000259" key="11">
    <source>
        <dbReference type="PROSITE" id="PS50071"/>
    </source>
</evidence>
<keyword evidence="4" id="KW-0217">Developmental protein</keyword>
<protein>
    <submittedName>
        <fullName evidence="12">Hox3 homeobox protein</fullName>
    </submittedName>
</protein>
<evidence type="ECO:0000313" key="12">
    <source>
        <dbReference type="EMBL" id="ANO46571.1"/>
    </source>
</evidence>
<proteinExistence type="evidence at transcript level"/>
<dbReference type="FunFam" id="1.10.10.60:FF:000504">
    <property type="entry name" value="Transcription factor RFX3"/>
    <property type="match status" value="1"/>
</dbReference>
<organism evidence="12">
    <name type="scientific">Terebratalia transversa</name>
    <name type="common">Transverse lampshell</name>
    <dbReference type="NCBI Taxonomy" id="34513"/>
    <lineage>
        <taxon>Eukaryota</taxon>
        <taxon>Metazoa</taxon>
        <taxon>Spiralia</taxon>
        <taxon>Lophotrochozoa</taxon>
        <taxon>Brachiopoda</taxon>
        <taxon>Rhynchonelliformea</taxon>
        <taxon>Rhynchonellata</taxon>
        <taxon>Terebratellidina</taxon>
        <taxon>Laqueoidea</taxon>
        <taxon>Laqueidae</taxon>
        <taxon>Terebratalia</taxon>
    </lineage>
</organism>
<feature type="domain" description="Homeobox" evidence="11">
    <location>
        <begin position="158"/>
        <end position="218"/>
    </location>
</feature>
<evidence type="ECO:0000256" key="1">
    <source>
        <dbReference type="ARBA" id="ARBA00003263"/>
    </source>
</evidence>
<keyword evidence="6 8" id="KW-0371">Homeobox</keyword>
<dbReference type="InterPro" id="IPR017970">
    <property type="entry name" value="Homeobox_CS"/>
</dbReference>
<dbReference type="InterPro" id="IPR009057">
    <property type="entry name" value="Homeodomain-like_sf"/>
</dbReference>
<dbReference type="PANTHER" id="PTHR45664:SF11">
    <property type="entry name" value="HOMEOBOX PROTEIN HOX-B3"/>
    <property type="match status" value="1"/>
</dbReference>
<name>A0A2Z1TM99_TERTR</name>
<dbReference type="GO" id="GO:0000978">
    <property type="term" value="F:RNA polymerase II cis-regulatory region sequence-specific DNA binding"/>
    <property type="evidence" value="ECO:0007669"/>
    <property type="project" value="TreeGrafter"/>
</dbReference>
<dbReference type="InterPro" id="IPR001356">
    <property type="entry name" value="HD"/>
</dbReference>
<keyword evidence="7 8" id="KW-0539">Nucleus</keyword>
<sequence length="351" mass="39621">MSRSIQNQINYNNREMHKVYYDHSMQYQGFYPNGYGYGSHPHPLGPTDDYRPSCLMENPIAQHQVPHQAITTCSPDYSNGNTGPDYTMGNSCMQQQHRSPQSDTMNPSPHTSPSPDRLSESPESQHGQTEIFPWMKDSRQNSKKLQQVTTLAETVHDAPSKRARTAYTSAQLVELEKEFHFNRYLCRPRRIEMAALLSLSERQIKIWFQNRRMKFKKEQKQKAILEKQMTHGNSCFSKMEADRLSLSTQGPSLNVHDRMKELGQLIHATSQANSLHNQACAMNTPISHHGGMGVPLGHNTPPMAQSFPGGTQPLSHPINTNSCSIMNSLPSYSQGMMAAHANYGIPKLAHM</sequence>
<evidence type="ECO:0000256" key="9">
    <source>
        <dbReference type="RuleBase" id="RU000682"/>
    </source>
</evidence>
<dbReference type="AlphaFoldDB" id="A0A2Z1TM99"/>
<dbReference type="CDD" id="cd00086">
    <property type="entry name" value="homeodomain"/>
    <property type="match status" value="1"/>
</dbReference>
<feature type="DNA-binding region" description="Homeobox" evidence="8">
    <location>
        <begin position="160"/>
        <end position="219"/>
    </location>
</feature>
<accession>A0A2Z1TM99</accession>
<evidence type="ECO:0000256" key="6">
    <source>
        <dbReference type="ARBA" id="ARBA00023155"/>
    </source>
</evidence>
<reference evidence="12" key="1">
    <citation type="journal article" date="2016" name="J. Anim. Genet.">
        <title>Brachiopods possess a split Hox cluster with signs of spatial, but not temporal collinearity.</title>
        <authorList>
            <person name="Schiemann S.M."/>
            <person name="Martin-Duran J.M."/>
            <person name="Borve A."/>
            <person name="Vellutini B.C."/>
            <person name="Passamaneck Y.J."/>
            <person name="Hejnol A."/>
        </authorList>
    </citation>
    <scope>NUCLEOTIDE SEQUENCE</scope>
</reference>
<dbReference type="Gene3D" id="1.10.10.60">
    <property type="entry name" value="Homeodomain-like"/>
    <property type="match status" value="1"/>
</dbReference>
<dbReference type="GO" id="GO:0009952">
    <property type="term" value="P:anterior/posterior pattern specification"/>
    <property type="evidence" value="ECO:0007669"/>
    <property type="project" value="TreeGrafter"/>
</dbReference>
<dbReference type="EMBL" id="KX372763">
    <property type="protein sequence ID" value="ANO46571.1"/>
    <property type="molecule type" value="mRNA"/>
</dbReference>